<keyword evidence="4 7" id="KW-0934">Plastid</keyword>
<comment type="subcellular location">
    <subcellularLocation>
        <location evidence="7">Plastid</location>
        <location evidence="7">Chloroplast thylakoid membrane</location>
    </subcellularLocation>
</comment>
<feature type="binding site" evidence="6">
    <location>
        <position position="216"/>
    </location>
    <ligand>
        <name>chlorophyll a</name>
        <dbReference type="ChEBI" id="CHEBI:58416"/>
        <label>5</label>
    </ligand>
</feature>
<protein>
    <recommendedName>
        <fullName evidence="7">Chlorophyll a-b binding protein, chloroplastic</fullName>
    </recommendedName>
</protein>
<dbReference type="AlphaFoldDB" id="A0AAE0F9T7"/>
<keyword evidence="1 6" id="KW-0148">Chlorophyll</keyword>
<dbReference type="EMBL" id="LGRX02022351">
    <property type="protein sequence ID" value="KAK3255717.1"/>
    <property type="molecule type" value="Genomic_DNA"/>
</dbReference>
<reference evidence="9 10" key="1">
    <citation type="journal article" date="2015" name="Genome Biol. Evol.">
        <title>Comparative Genomics of a Bacterivorous Green Alga Reveals Evolutionary Causalities and Consequences of Phago-Mixotrophic Mode of Nutrition.</title>
        <authorList>
            <person name="Burns J.A."/>
            <person name="Paasch A."/>
            <person name="Narechania A."/>
            <person name="Kim E."/>
        </authorList>
    </citation>
    <scope>NUCLEOTIDE SEQUENCE [LARGE SCALE GENOMIC DNA]</scope>
    <source>
        <strain evidence="9 10">PLY_AMNH</strain>
    </source>
</reference>
<sequence>MSFTVAKEFMAVAVNNGAKTTMAKKGTLTLKKAAPAKKAGSGIFQKKKAPAPAKKSAPAGGRGTAAERQLWLPNTQPPEWLDGSMIGDRGFDPLGLGKPVEYYLFELDALEQNDPVNKSGNVFASLTPDTAAVSEDSLQPYNEVFDIQRFRECELIHGRWAMLGVMGAIVAELNTGVSWVDAGKVELEGSQYLGYGLPFDLTTLIIIEVVIMGYVEAARNSELDLEKRCYPGGAFDPLNLAEDPDRAVQLKTAEIKHARLAMLAFLGFTFQAGFTGTTSPVENLSFLN</sequence>
<keyword evidence="3 7" id="KW-0602">Photosynthesis</keyword>
<feature type="binding site" evidence="6">
    <location>
        <position position="157"/>
    </location>
    <ligand>
        <name>chlorophyll a</name>
        <dbReference type="ChEBI" id="CHEBI:58416"/>
        <label>1</label>
    </ligand>
</feature>
<evidence type="ECO:0000256" key="3">
    <source>
        <dbReference type="ARBA" id="ARBA00022531"/>
    </source>
</evidence>
<feature type="binding site" description="axial binding residue" evidence="6">
    <location>
        <position position="225"/>
    </location>
    <ligand>
        <name>chlorophyll b</name>
        <dbReference type="ChEBI" id="CHEBI:61721"/>
        <label>1</label>
    </ligand>
    <ligandPart>
        <name>Mg</name>
        <dbReference type="ChEBI" id="CHEBI:25107"/>
    </ligandPart>
</feature>
<keyword evidence="7" id="KW-0793">Thylakoid</keyword>
<evidence type="ECO:0000256" key="6">
    <source>
        <dbReference type="PIRSR" id="PIRSR601344-1"/>
    </source>
</evidence>
<keyword evidence="10" id="KW-1185">Reference proteome</keyword>
<dbReference type="Proteomes" id="UP001190700">
    <property type="component" value="Unassembled WGS sequence"/>
</dbReference>
<comment type="function">
    <text evidence="7">The light-harvesting complex (LHC) functions as a light receptor, it captures and delivers excitation energy to photosystems with which it is closely associated.</text>
</comment>
<evidence type="ECO:0000256" key="1">
    <source>
        <dbReference type="ARBA" id="ARBA00022494"/>
    </source>
</evidence>
<evidence type="ECO:0000256" key="5">
    <source>
        <dbReference type="ARBA" id="ARBA00022991"/>
    </source>
</evidence>
<feature type="binding site" evidence="6">
    <location>
        <position position="271"/>
    </location>
    <ligand>
        <name>chlorophyll a</name>
        <dbReference type="ChEBI" id="CHEBI:58416"/>
        <label>1</label>
    </ligand>
</feature>
<dbReference type="GO" id="GO:0016168">
    <property type="term" value="F:chlorophyll binding"/>
    <property type="evidence" value="ECO:0007669"/>
    <property type="project" value="UniProtKB-KW"/>
</dbReference>
<dbReference type="GO" id="GO:0009523">
    <property type="term" value="C:photosystem II"/>
    <property type="evidence" value="ECO:0007669"/>
    <property type="project" value="UniProtKB-KW"/>
</dbReference>
<dbReference type="GO" id="GO:0009765">
    <property type="term" value="P:photosynthesis, light harvesting"/>
    <property type="evidence" value="ECO:0007669"/>
    <property type="project" value="InterPro"/>
</dbReference>
<keyword evidence="5 7" id="KW-0157">Chromophore</keyword>
<dbReference type="GO" id="GO:0009535">
    <property type="term" value="C:chloroplast thylakoid membrane"/>
    <property type="evidence" value="ECO:0007669"/>
    <property type="project" value="UniProtKB-SubCell"/>
</dbReference>
<evidence type="ECO:0000256" key="2">
    <source>
        <dbReference type="ARBA" id="ARBA00022528"/>
    </source>
</evidence>
<dbReference type="Gene3D" id="1.10.3460.10">
    <property type="entry name" value="Chlorophyll a/b binding protein domain"/>
    <property type="match status" value="1"/>
</dbReference>
<comment type="similarity">
    <text evidence="7">Belongs to the light-harvesting chlorophyll a/b-binding (LHC) protein family.</text>
</comment>
<feature type="binding site" evidence="6">
    <location>
        <position position="259"/>
    </location>
    <ligand>
        <name>chlorophyll a</name>
        <dbReference type="ChEBI" id="CHEBI:58416"/>
        <label>1</label>
    </ligand>
</feature>
<evidence type="ECO:0000313" key="9">
    <source>
        <dbReference type="EMBL" id="KAK3255717.1"/>
    </source>
</evidence>
<evidence type="ECO:0000256" key="4">
    <source>
        <dbReference type="ARBA" id="ARBA00022640"/>
    </source>
</evidence>
<dbReference type="SUPFAM" id="SSF103511">
    <property type="entry name" value="Chlorophyll a-b binding protein"/>
    <property type="match status" value="1"/>
</dbReference>
<feature type="binding site" evidence="6">
    <location>
        <position position="154"/>
    </location>
    <ligand>
        <name>chlorophyll a</name>
        <dbReference type="ChEBI" id="CHEBI:58416"/>
        <label>1</label>
    </ligand>
</feature>
<accession>A0AAE0F9T7</accession>
<keyword evidence="7" id="KW-0603">Photosystem I</keyword>
<proteinExistence type="inferred from homology"/>
<feature type="region of interest" description="Disordered" evidence="8">
    <location>
        <begin position="39"/>
        <end position="64"/>
    </location>
</feature>
<dbReference type="PANTHER" id="PTHR21649">
    <property type="entry name" value="CHLOROPHYLL A/B BINDING PROTEIN"/>
    <property type="match status" value="1"/>
</dbReference>
<keyword evidence="7" id="KW-0604">Photosystem II</keyword>
<comment type="caution">
    <text evidence="9">The sequence shown here is derived from an EMBL/GenBank/DDBJ whole genome shotgun (WGS) entry which is preliminary data.</text>
</comment>
<feature type="compositionally biased region" description="Low complexity" evidence="8">
    <location>
        <begin position="50"/>
        <end position="59"/>
    </location>
</feature>
<feature type="binding site" evidence="6">
    <location>
        <position position="254"/>
    </location>
    <ligand>
        <name>chlorophyll a</name>
        <dbReference type="ChEBI" id="CHEBI:58416"/>
        <label>1</label>
    </ligand>
</feature>
<feature type="binding site" description="axial binding residue" evidence="6">
    <location>
        <position position="159"/>
    </location>
    <ligand>
        <name>chlorophyll b</name>
        <dbReference type="ChEBI" id="CHEBI:61721"/>
        <label>1</label>
    </ligand>
    <ligandPart>
        <name>Mg</name>
        <dbReference type="ChEBI" id="CHEBI:25107"/>
    </ligandPart>
</feature>
<dbReference type="InterPro" id="IPR001344">
    <property type="entry name" value="Chloro_AB-bd_pln"/>
</dbReference>
<organism evidence="9 10">
    <name type="scientific">Cymbomonas tetramitiformis</name>
    <dbReference type="NCBI Taxonomy" id="36881"/>
    <lineage>
        <taxon>Eukaryota</taxon>
        <taxon>Viridiplantae</taxon>
        <taxon>Chlorophyta</taxon>
        <taxon>Pyramimonadophyceae</taxon>
        <taxon>Pyramimonadales</taxon>
        <taxon>Pyramimonadaceae</taxon>
        <taxon>Cymbomonas</taxon>
    </lineage>
</organism>
<dbReference type="GO" id="GO:0009522">
    <property type="term" value="C:photosystem I"/>
    <property type="evidence" value="ECO:0007669"/>
    <property type="project" value="UniProtKB-KW"/>
</dbReference>
<dbReference type="Pfam" id="PF00504">
    <property type="entry name" value="Chloroa_b-bind"/>
    <property type="match status" value="1"/>
</dbReference>
<dbReference type="InterPro" id="IPR022796">
    <property type="entry name" value="Chloroa_b-bind"/>
</dbReference>
<evidence type="ECO:0000256" key="7">
    <source>
        <dbReference type="RuleBase" id="RU363080"/>
    </source>
</evidence>
<gene>
    <name evidence="9" type="ORF">CYMTET_35112</name>
</gene>
<evidence type="ECO:0000256" key="8">
    <source>
        <dbReference type="SAM" id="MobiDB-lite"/>
    </source>
</evidence>
<evidence type="ECO:0000313" key="10">
    <source>
        <dbReference type="Proteomes" id="UP001190700"/>
    </source>
</evidence>
<keyword evidence="2 7" id="KW-0150">Chloroplast</keyword>
<name>A0AAE0F9T7_9CHLO</name>